<dbReference type="EMBL" id="GL349500">
    <property type="protein sequence ID" value="KNC55382.1"/>
    <property type="molecule type" value="Genomic_DNA"/>
</dbReference>
<dbReference type="STRING" id="461836.A0A0L0DT28"/>
<dbReference type="InterPro" id="IPR015433">
    <property type="entry name" value="PI3/4_kinase"/>
</dbReference>
<dbReference type="SMART" id="SM00145">
    <property type="entry name" value="PI3Ka"/>
    <property type="match status" value="1"/>
</dbReference>
<dbReference type="OMA" id="CPHESAI"/>
<dbReference type="Gene3D" id="1.10.1070.11">
    <property type="entry name" value="Phosphatidylinositol 3-/4-kinase, catalytic domain"/>
    <property type="match status" value="1"/>
</dbReference>
<dbReference type="Pfam" id="PF00454">
    <property type="entry name" value="PI3_PI4_kinase"/>
    <property type="match status" value="1"/>
</dbReference>
<dbReference type="InterPro" id="IPR000403">
    <property type="entry name" value="PI3/4_kinase_cat_dom"/>
</dbReference>
<dbReference type="InterPro" id="IPR036940">
    <property type="entry name" value="PI3/4_kinase_cat_sf"/>
</dbReference>
<gene>
    <name evidence="8" type="ORF">AMSG_12411</name>
</gene>
<comment type="similarity">
    <text evidence="1">Belongs to the PI3/PI4-kinase family. Type III PI4K subfamily.</text>
</comment>
<dbReference type="SUPFAM" id="SSF48371">
    <property type="entry name" value="ARM repeat"/>
    <property type="match status" value="1"/>
</dbReference>
<protein>
    <recommendedName>
        <fullName evidence="2">1-phosphatidylinositol 4-kinase</fullName>
        <ecNumber evidence="2">2.7.1.67</ecNumber>
    </recommendedName>
</protein>
<evidence type="ECO:0000256" key="2">
    <source>
        <dbReference type="ARBA" id="ARBA00012169"/>
    </source>
</evidence>
<reference evidence="8 9" key="1">
    <citation type="submission" date="2010-05" db="EMBL/GenBank/DDBJ databases">
        <title>The Genome Sequence of Thecamonas trahens ATCC 50062.</title>
        <authorList>
            <consortium name="The Broad Institute Genome Sequencing Platform"/>
            <person name="Russ C."/>
            <person name="Cuomo C."/>
            <person name="Shea T."/>
            <person name="Young S.K."/>
            <person name="Zeng Q."/>
            <person name="Koehrsen M."/>
            <person name="Haas B."/>
            <person name="Borodovsky M."/>
            <person name="Guigo R."/>
            <person name="Alvarado L."/>
            <person name="Berlin A."/>
            <person name="Bochicchio J."/>
            <person name="Borenstein D."/>
            <person name="Chapman S."/>
            <person name="Chen Z."/>
            <person name="Freedman E."/>
            <person name="Gellesch M."/>
            <person name="Goldberg J."/>
            <person name="Griggs A."/>
            <person name="Gujja S."/>
            <person name="Heilman E."/>
            <person name="Heiman D."/>
            <person name="Hepburn T."/>
            <person name="Howarth C."/>
            <person name="Jen D."/>
            <person name="Larson L."/>
            <person name="Mehta T."/>
            <person name="Park D."/>
            <person name="Pearson M."/>
            <person name="Roberts A."/>
            <person name="Saif S."/>
            <person name="Shenoy N."/>
            <person name="Sisk P."/>
            <person name="Stolte C."/>
            <person name="Sykes S."/>
            <person name="Thomson T."/>
            <person name="Walk T."/>
            <person name="White J."/>
            <person name="Yandava C."/>
            <person name="Burger G."/>
            <person name="Gray M.W."/>
            <person name="Holland P.W.H."/>
            <person name="King N."/>
            <person name="Lang F.B.F."/>
            <person name="Roger A.J."/>
            <person name="Ruiz-Trillo I."/>
            <person name="Lander E."/>
            <person name="Nusbaum C."/>
        </authorList>
    </citation>
    <scope>NUCLEOTIDE SEQUENCE [LARGE SCALE GENOMIC DNA]</scope>
    <source>
        <strain evidence="8 9">ATCC 50062</strain>
    </source>
</reference>
<dbReference type="Gene3D" id="1.25.40.70">
    <property type="entry name" value="Phosphatidylinositol 3-kinase, accessory domain (PIK)"/>
    <property type="match status" value="1"/>
</dbReference>
<proteinExistence type="inferred from homology"/>
<dbReference type="CDD" id="cd05167">
    <property type="entry name" value="PI4Kc_III_alpha"/>
    <property type="match status" value="1"/>
</dbReference>
<dbReference type="RefSeq" id="XP_013753033.1">
    <property type="nucleotide sequence ID" value="XM_013897579.1"/>
</dbReference>
<dbReference type="InterPro" id="IPR011009">
    <property type="entry name" value="Kinase-like_dom_sf"/>
</dbReference>
<dbReference type="GeneID" id="25570325"/>
<feature type="domain" description="PIK helical" evidence="7">
    <location>
        <begin position="1686"/>
        <end position="1870"/>
    </location>
</feature>
<keyword evidence="3" id="KW-0808">Transferase</keyword>
<dbReference type="EC" id="2.7.1.67" evidence="2"/>
<dbReference type="PANTHER" id="PTHR10048:SF15">
    <property type="entry name" value="PHOSPHATIDYLINOSITOL 4-KINASE ALPHA"/>
    <property type="match status" value="1"/>
</dbReference>
<dbReference type="InterPro" id="IPR016024">
    <property type="entry name" value="ARM-type_fold"/>
</dbReference>
<dbReference type="Proteomes" id="UP000054408">
    <property type="component" value="Unassembled WGS sequence"/>
</dbReference>
<dbReference type="PROSITE" id="PS51545">
    <property type="entry name" value="PIK_HELICAL"/>
    <property type="match status" value="1"/>
</dbReference>
<organism evidence="8 9">
    <name type="scientific">Thecamonas trahens ATCC 50062</name>
    <dbReference type="NCBI Taxonomy" id="461836"/>
    <lineage>
        <taxon>Eukaryota</taxon>
        <taxon>Apusozoa</taxon>
        <taxon>Apusomonadida</taxon>
        <taxon>Apusomonadidae</taxon>
        <taxon>Thecamonas</taxon>
    </lineage>
</organism>
<dbReference type="Pfam" id="PF00613">
    <property type="entry name" value="PI3Ka"/>
    <property type="match status" value="1"/>
</dbReference>
<feature type="region of interest" description="Disordered" evidence="5">
    <location>
        <begin position="1491"/>
        <end position="1515"/>
    </location>
</feature>
<dbReference type="SMART" id="SM00146">
    <property type="entry name" value="PI3Kc"/>
    <property type="match status" value="1"/>
</dbReference>
<evidence type="ECO:0000313" key="9">
    <source>
        <dbReference type="Proteomes" id="UP000054408"/>
    </source>
</evidence>
<dbReference type="GO" id="GO:0005737">
    <property type="term" value="C:cytoplasm"/>
    <property type="evidence" value="ECO:0007669"/>
    <property type="project" value="TreeGrafter"/>
</dbReference>
<feature type="region of interest" description="Disordered" evidence="5">
    <location>
        <begin position="1975"/>
        <end position="2025"/>
    </location>
</feature>
<dbReference type="OrthoDB" id="10264149at2759"/>
<keyword evidence="9" id="KW-1185">Reference proteome</keyword>
<keyword evidence="4" id="KW-0418">Kinase</keyword>
<evidence type="ECO:0000313" key="8">
    <source>
        <dbReference type="EMBL" id="KNC55382.1"/>
    </source>
</evidence>
<sequence length="2291" mass="241965">MFGGEAWRVLSAARAEPVVPLATHVGMKLKLASLTSPLVGGPLAVHVTHCVVPSAGGMASWMRAHAERLALSRASAKDGECNRPHSLLALCGMLADSATSVRLVMDPLDSRAVLRIVAVEPNVDAPSWARWIQVGVHPGEAKVGYEMRTPQFDAGSTLDLVSDRDAVTSWIAAQRSVCQVTSAIRSALGFLVPSLAPKTSALDELASFAARDADGDQLHIRVGAQGKVSLSPSWASSFATSHLATVTADVAAAVVRGDGSFEAGLASESAFTAARAYLYLCTTLPDTRRLELVADAELARIDPVRDAQSSLALAARAAARLEILSGVHLSLAGHSSGTVAASLSWHAPLTTGPISSLSLTLGVMTSIVSAADNLSGFGSNANGHGSHQLPLLLRAKGRATNSTAAEEFFAELTTALLAAVAVHDVEHKAVFGPLVALVEAFDVSRPLHARMLAAMLAAMASAPSHACTVCLVPLSTELLSFVANLFCSLGDSLPLPVLGSLRSSLLQLANTLILTSPNLQSTPETAALYSAALAMVGSAKSSRVAHPAAVTLLATIGCAQPAKTRAVFDTLVDVLDEPVEPSALSMAQTLAVLDAVLAGLARLTAVSRTLRRGFVAQLQDVLFSRWFMAALSFSTPHKGDEALRKRVTAALANGLLDTHGALPDSAVALLSAFVLELASRVTELMAAATAPRPTGTPASDTSLSTSLGTFFIALLGDVAVRFGVPSVSKVVLNHYVSSLDTADDDSTFAGPIVAALTTMALAAARADSSSSVLTEILSLFSRLAQRAAPRLARAFPSALYLHVMDAFVALGNGLDSAYMRADLGARLVQIFVLLARQSLSGLTATDSASVPNNLTQSQLRAAAAPLTHLLPPIVALLSSTTPDDILFPRITTAKIYHSLWAYCVLFQMPEEGVWPAPVFESVVKLASRMPVLIAPALTHSFSEFVAELNDAILPFLPRDAPTTLTMALAAALPSVARTTLTALGTVRAFYLYAVYKLESLRSASLFIMPSFVYLEDSELATSGPLHDALKALPHVLLADFLAVLALPPAVHSSLMAQPKCPAPASGLCGCKARIEEEHAIFLAAFMAHQYKDIRHVAADILLALVRGSTALLTSVRALRFLMDLLEVLAASVNVGVSPASEIPVTLRPEELALRLPNLDHSVTLPLDLAARAAVLGNVASVASAWLSAGMQAAPAQVQAVISGMLRDFNRLAGPALPHLDGLILRVGSLTDPVLDSLVTPKASAEHARLAATSHRQQTTFGSQLVRESYHTGLVVGMVSSGVDVVSHLLAAVDAALAVPGPVPGRPAWSHDIASLTYTLAAYVVRACSSGEPVSSSVLDALTLLPVKAFTRASLEVGVSAWAWVVGSEPALDALLLARLVELWDWSQTSRLGLFAPDPEAADSVADAGPHKTWLVYLHERLTGSVASAAAVAALLHTLVTHALHDPLGLSVHPSALPARLALLDLGLKLASGAAIRRPAAGAPSLALTGASGSGELSAGSGECESQASGPAAAGQVGEVGEWSGAGVAMSSLGETGYVESPRPGPTLDVLGSLILRDVVYNGLLTWFVSHSAWFRGDDEGNHEALAQLIEFARALQSDGDVLTQLVSALEEMQGGEDATTSASVVSEFDAADAAPLVDCLPLLYSLQDRRHLALVLLASEIERLATWTNPLHMPGRAVAGANEFPIPSPADAPKLWKELVEVAWTTLPRLAVQLTKRFPAALIRRQVEALVRANAAALIDVPEAIPLLVTEASVRANAPALRLLVSWAPCEAATAVALLSWKSVPPHNLVVQYALRVLRGLPVRDVIFFIPQLVQALRADPHGYIAQFLAASAAKSSIVAHQLLWNMKTYQEKNDDGEFLDGLLGPLCTRLEETILGNFTAEQEQFYHDEWSFFEAVTQISGVLVPLKSKPEEQRQKLYDELDKIVVGEGQKLYLPSDVTQLVRGVKYRSGVCLKSAEKVPILITFAVEESDELFNEGHESESESDDDDVGDVGGQGWGESSSQASASDRGESLALSGAGGTAGGAPSLRWQGCIFKVGDDVRQDMLALQVIKLFDAQFKRIGLPVYLYPYNVVATGPGSGVIEVVANAKSRDELGRANDMPLKEYFISRYGPEDSADFAAARHEFIASTAGYSVACYLLRLVDRHSGNIMLLGSGQMVHIDFGFIGGLSSPGGDLGFERAPFKMTNEMAELMGGKNSEHFALFRELVVKAYLAVRPLAPTVVALFELLSETGLLCFKPGLLPLLLDRFKPHLSEAQAAAYASKLVDDSFDITTYLYDKLQNIQNGIAFYK</sequence>
<dbReference type="InterPro" id="IPR018936">
    <property type="entry name" value="PI3/4_kinase_CS"/>
</dbReference>
<accession>A0A0L0DT28</accession>
<evidence type="ECO:0000256" key="1">
    <source>
        <dbReference type="ARBA" id="ARBA00006209"/>
    </source>
</evidence>
<evidence type="ECO:0000256" key="4">
    <source>
        <dbReference type="ARBA" id="ARBA00022777"/>
    </source>
</evidence>
<name>A0A0L0DT28_THETB</name>
<dbReference type="SUPFAM" id="SSF56112">
    <property type="entry name" value="Protein kinase-like (PK-like)"/>
    <property type="match status" value="1"/>
</dbReference>
<dbReference type="PROSITE" id="PS00916">
    <property type="entry name" value="PI3_4_KINASE_2"/>
    <property type="match status" value="1"/>
</dbReference>
<dbReference type="GO" id="GO:0004430">
    <property type="term" value="F:1-phosphatidylinositol 4-kinase activity"/>
    <property type="evidence" value="ECO:0007669"/>
    <property type="project" value="UniProtKB-EC"/>
</dbReference>
<dbReference type="PROSITE" id="PS00915">
    <property type="entry name" value="PI3_4_KINASE_1"/>
    <property type="match status" value="1"/>
</dbReference>
<dbReference type="Pfam" id="PF19274">
    <property type="entry name" value="PI4K_N"/>
    <property type="match status" value="2"/>
</dbReference>
<dbReference type="Gene3D" id="3.30.1010.10">
    <property type="entry name" value="Phosphatidylinositol 3-kinase Catalytic Subunit, Chain A, domain 4"/>
    <property type="match status" value="1"/>
</dbReference>
<evidence type="ECO:0000259" key="7">
    <source>
        <dbReference type="PROSITE" id="PS51545"/>
    </source>
</evidence>
<dbReference type="InterPro" id="IPR001263">
    <property type="entry name" value="PI3K_accessory_dom"/>
</dbReference>
<evidence type="ECO:0000256" key="3">
    <source>
        <dbReference type="ARBA" id="ARBA00022679"/>
    </source>
</evidence>
<dbReference type="PANTHER" id="PTHR10048">
    <property type="entry name" value="PHOSPHATIDYLINOSITOL KINASE"/>
    <property type="match status" value="1"/>
</dbReference>
<dbReference type="GO" id="GO:0048015">
    <property type="term" value="P:phosphatidylinositol-mediated signaling"/>
    <property type="evidence" value="ECO:0007669"/>
    <property type="project" value="TreeGrafter"/>
</dbReference>
<dbReference type="GO" id="GO:0046854">
    <property type="term" value="P:phosphatidylinositol phosphate biosynthetic process"/>
    <property type="evidence" value="ECO:0007669"/>
    <property type="project" value="InterPro"/>
</dbReference>
<feature type="domain" description="PI3K/PI4K catalytic" evidence="6">
    <location>
        <begin position="1998"/>
        <end position="2274"/>
    </location>
</feature>
<dbReference type="GO" id="GO:0005886">
    <property type="term" value="C:plasma membrane"/>
    <property type="evidence" value="ECO:0007669"/>
    <property type="project" value="TreeGrafter"/>
</dbReference>
<dbReference type="InterPro" id="IPR045495">
    <property type="entry name" value="PI4K_N"/>
</dbReference>
<evidence type="ECO:0000256" key="5">
    <source>
        <dbReference type="SAM" id="MobiDB-lite"/>
    </source>
</evidence>
<evidence type="ECO:0000259" key="6">
    <source>
        <dbReference type="PROSITE" id="PS50290"/>
    </source>
</evidence>
<dbReference type="InterPro" id="IPR042236">
    <property type="entry name" value="PI3K_accessory_sf"/>
</dbReference>
<dbReference type="PROSITE" id="PS50290">
    <property type="entry name" value="PI3_4_KINASE_3"/>
    <property type="match status" value="1"/>
</dbReference>
<feature type="compositionally biased region" description="Low complexity" evidence="5">
    <location>
        <begin position="1491"/>
        <end position="1505"/>
    </location>
</feature>
<dbReference type="eggNOG" id="KOG0902">
    <property type="taxonomic scope" value="Eukaryota"/>
</dbReference>